<sequence length="297" mass="34027">MRRHCWLIGFVGSLCLLILGSVLRTQLQNLMKKQFQKKYDVVESFTAPGNDMVAREMKYFNAPEGRIWRIPIIMYHYVEPQKNDGDTIRRSLTIPPHIFEQQLMTLAEHDIPTYFVRDIPAILSGDEEYATPSVVLTFDDGYQDFYTVVFPLLKKYNVKATVYVINRFLGWKDFLTTKQLKELSESSLVEVGAHTLNHAYLKGISKKTAAYQIVQSKRELEELLGKPVKTFAYPYGEFDPDTIRMVKEASYSAAVSVVPGMEQSTANRYYLYRIRAGSLSYGDEMLRVLGVAQKGSN</sequence>
<dbReference type="GO" id="GO:0016810">
    <property type="term" value="F:hydrolase activity, acting on carbon-nitrogen (but not peptide) bonds"/>
    <property type="evidence" value="ECO:0007669"/>
    <property type="project" value="InterPro"/>
</dbReference>
<evidence type="ECO:0000259" key="2">
    <source>
        <dbReference type="PROSITE" id="PS51677"/>
    </source>
</evidence>
<feature type="domain" description="NodB homology" evidence="2">
    <location>
        <begin position="132"/>
        <end position="297"/>
    </location>
</feature>
<dbReference type="PANTHER" id="PTHR34216:SF7">
    <property type="entry name" value="POLY-BETA-1,6-N-ACETYL-D-GLUCOSAMINE N-DEACETYLASE"/>
    <property type="match status" value="1"/>
</dbReference>
<proteinExistence type="predicted"/>
<protein>
    <recommendedName>
        <fullName evidence="2">NodB homology domain-containing protein</fullName>
    </recommendedName>
</protein>
<dbReference type="Pfam" id="PF01522">
    <property type="entry name" value="Polysacc_deac_1"/>
    <property type="match status" value="1"/>
</dbReference>
<dbReference type="InterPro" id="IPR002509">
    <property type="entry name" value="NODB_dom"/>
</dbReference>
<dbReference type="InterPro" id="IPR011330">
    <property type="entry name" value="Glyco_hydro/deAcase_b/a-brl"/>
</dbReference>
<comment type="caution">
    <text evidence="3">The sequence shown here is derived from an EMBL/GenBank/DDBJ whole genome shotgun (WGS) entry which is preliminary data.</text>
</comment>
<evidence type="ECO:0000256" key="1">
    <source>
        <dbReference type="ARBA" id="ARBA00022729"/>
    </source>
</evidence>
<evidence type="ECO:0000313" key="4">
    <source>
        <dbReference type="Proteomes" id="UP000231569"/>
    </source>
</evidence>
<dbReference type="SUPFAM" id="SSF88713">
    <property type="entry name" value="Glycoside hydrolase/deacetylase"/>
    <property type="match status" value="1"/>
</dbReference>
<dbReference type="AlphaFoldDB" id="A0A2M8KUY3"/>
<dbReference type="EMBL" id="PFEE01000036">
    <property type="protein sequence ID" value="PJE63734.1"/>
    <property type="molecule type" value="Genomic_DNA"/>
</dbReference>
<gene>
    <name evidence="3" type="ORF">COU89_01725</name>
</gene>
<dbReference type="PANTHER" id="PTHR34216">
    <property type="match status" value="1"/>
</dbReference>
<reference evidence="4" key="1">
    <citation type="submission" date="2017-09" db="EMBL/GenBank/DDBJ databases">
        <title>Depth-based differentiation of microbial function through sediment-hosted aquifers and enrichment of novel symbionts in the deep terrestrial subsurface.</title>
        <authorList>
            <person name="Probst A.J."/>
            <person name="Ladd B."/>
            <person name="Jarett J.K."/>
            <person name="Geller-Mcgrath D.E."/>
            <person name="Sieber C.M.K."/>
            <person name="Emerson J.B."/>
            <person name="Anantharaman K."/>
            <person name="Thomas B.C."/>
            <person name="Malmstrom R."/>
            <person name="Stieglmeier M."/>
            <person name="Klingl A."/>
            <person name="Woyke T."/>
            <person name="Ryan C.M."/>
            <person name="Banfield J.F."/>
        </authorList>
    </citation>
    <scope>NUCLEOTIDE SEQUENCE [LARGE SCALE GENOMIC DNA]</scope>
</reference>
<accession>A0A2M8KUY3</accession>
<dbReference type="PROSITE" id="PS51677">
    <property type="entry name" value="NODB"/>
    <property type="match status" value="1"/>
</dbReference>
<dbReference type="Proteomes" id="UP000231569">
    <property type="component" value="Unassembled WGS sequence"/>
</dbReference>
<organism evidence="3 4">
    <name type="scientific">Candidatus Roizmanbacteria bacterium CG10_big_fil_rev_8_21_14_0_10_45_7</name>
    <dbReference type="NCBI Taxonomy" id="1974854"/>
    <lineage>
        <taxon>Bacteria</taxon>
        <taxon>Candidatus Roizmaniibacteriota</taxon>
    </lineage>
</organism>
<keyword evidence="1" id="KW-0732">Signal</keyword>
<dbReference type="Gene3D" id="3.20.20.370">
    <property type="entry name" value="Glycoside hydrolase/deacetylase"/>
    <property type="match status" value="1"/>
</dbReference>
<dbReference type="GO" id="GO:0005975">
    <property type="term" value="P:carbohydrate metabolic process"/>
    <property type="evidence" value="ECO:0007669"/>
    <property type="project" value="InterPro"/>
</dbReference>
<dbReference type="InterPro" id="IPR051398">
    <property type="entry name" value="Polysacch_Deacetylase"/>
</dbReference>
<name>A0A2M8KUY3_9BACT</name>
<evidence type="ECO:0000313" key="3">
    <source>
        <dbReference type="EMBL" id="PJE63734.1"/>
    </source>
</evidence>
<dbReference type="CDD" id="cd10918">
    <property type="entry name" value="CE4_NodB_like_5s_6s"/>
    <property type="match status" value="1"/>
</dbReference>